<name>A0A1S2N342_9BURK</name>
<keyword evidence="1" id="KW-0732">Signal</keyword>
<dbReference type="EMBL" id="JRYB01000001">
    <property type="protein sequence ID" value="OIJ39509.1"/>
    <property type="molecule type" value="Genomic_DNA"/>
</dbReference>
<comment type="caution">
    <text evidence="2">The sequence shown here is derived from an EMBL/GenBank/DDBJ whole genome shotgun (WGS) entry which is preliminary data.</text>
</comment>
<accession>A0A1S2N342</accession>
<reference evidence="2 3" key="1">
    <citation type="submission" date="2014-10" db="EMBL/GenBank/DDBJ databases">
        <authorList>
            <person name="Seo M.-J."/>
            <person name="Seok Y.J."/>
            <person name="Cha I.-T."/>
        </authorList>
    </citation>
    <scope>NUCLEOTIDE SEQUENCE [LARGE SCALE GENOMIC DNA]</scope>
    <source>
        <strain evidence="2 3">NEU</strain>
    </source>
</reference>
<protein>
    <submittedName>
        <fullName evidence="2">Uncharacterized protein</fullName>
    </submittedName>
</protein>
<evidence type="ECO:0000256" key="1">
    <source>
        <dbReference type="SAM" id="SignalP"/>
    </source>
</evidence>
<evidence type="ECO:0000313" key="3">
    <source>
        <dbReference type="Proteomes" id="UP000180246"/>
    </source>
</evidence>
<sequence>MNIRFIIASALLGVSATASSQVLSPDGYGKIRFGQRLDQVERTLGQRATPRPLDPSCPIVRFKRYQQVSFMVENGVIVRADARMVVRNSAGVTSRMSAKDALRHAPGLRSERHKYDEQGQYLVLPKGENKALIFEASKGKLTTMRAGIKPAVDYVEMCG</sequence>
<proteinExistence type="predicted"/>
<dbReference type="Proteomes" id="UP000180246">
    <property type="component" value="Unassembled WGS sequence"/>
</dbReference>
<feature type="signal peptide" evidence="1">
    <location>
        <begin position="1"/>
        <end position="20"/>
    </location>
</feature>
<organism evidence="2 3">
    <name type="scientific">Massilia timonae</name>
    <dbReference type="NCBI Taxonomy" id="47229"/>
    <lineage>
        <taxon>Bacteria</taxon>
        <taxon>Pseudomonadati</taxon>
        <taxon>Pseudomonadota</taxon>
        <taxon>Betaproteobacteria</taxon>
        <taxon>Burkholderiales</taxon>
        <taxon>Oxalobacteraceae</taxon>
        <taxon>Telluria group</taxon>
        <taxon>Massilia</taxon>
    </lineage>
</organism>
<dbReference type="AlphaFoldDB" id="A0A1S2N342"/>
<gene>
    <name evidence="2" type="ORF">LO55_1403</name>
</gene>
<dbReference type="RefSeq" id="WP_071360938.1">
    <property type="nucleotide sequence ID" value="NZ_JRYB01000001.1"/>
</dbReference>
<evidence type="ECO:0000313" key="2">
    <source>
        <dbReference type="EMBL" id="OIJ39509.1"/>
    </source>
</evidence>
<feature type="chain" id="PRO_5010376621" evidence="1">
    <location>
        <begin position="21"/>
        <end position="159"/>
    </location>
</feature>